<dbReference type="Proteomes" id="UP000763557">
    <property type="component" value="Unassembled WGS sequence"/>
</dbReference>
<feature type="domain" description="AMP-dependent synthetase/ligase" evidence="2">
    <location>
        <begin position="142"/>
        <end position="336"/>
    </location>
</feature>
<accession>A0ABX2FF77</accession>
<dbReference type="EMBL" id="JAAATY010000033">
    <property type="protein sequence ID" value="NRN70044.1"/>
    <property type="molecule type" value="Genomic_DNA"/>
</dbReference>
<feature type="region of interest" description="Disordered" evidence="1">
    <location>
        <begin position="116"/>
        <end position="150"/>
    </location>
</feature>
<dbReference type="InterPro" id="IPR000873">
    <property type="entry name" value="AMP-dep_synth/lig_dom"/>
</dbReference>
<feature type="domain" description="AMP-binding enzyme C-terminal" evidence="3">
    <location>
        <begin position="394"/>
        <end position="459"/>
    </location>
</feature>
<gene>
    <name evidence="4" type="ORF">GC106_73060</name>
</gene>
<dbReference type="InterPro" id="IPR025110">
    <property type="entry name" value="AMP-bd_C"/>
</dbReference>
<dbReference type="Pfam" id="PF13193">
    <property type="entry name" value="AMP-binding_C"/>
    <property type="match status" value="1"/>
</dbReference>
<proteinExistence type="predicted"/>
<reference evidence="4 5" key="1">
    <citation type="submission" date="2020-01" db="EMBL/GenBank/DDBJ databases">
        <title>Kibdelosporangium persica a novel Actinomycetes from a hot desert in Iran.</title>
        <authorList>
            <person name="Safaei N."/>
            <person name="Zaburannyi N."/>
            <person name="Mueller R."/>
            <person name="Wink J."/>
        </authorList>
    </citation>
    <scope>NUCLEOTIDE SEQUENCE [LARGE SCALE GENOMIC DNA]</scope>
    <source>
        <strain evidence="4 5">4NS15</strain>
    </source>
</reference>
<evidence type="ECO:0000313" key="4">
    <source>
        <dbReference type="EMBL" id="NRN70044.1"/>
    </source>
</evidence>
<evidence type="ECO:0000256" key="1">
    <source>
        <dbReference type="SAM" id="MobiDB-lite"/>
    </source>
</evidence>
<dbReference type="PANTHER" id="PTHR43201">
    <property type="entry name" value="ACYL-COA SYNTHETASE"/>
    <property type="match status" value="1"/>
</dbReference>
<dbReference type="InterPro" id="IPR045851">
    <property type="entry name" value="AMP-bd_C_sf"/>
</dbReference>
<evidence type="ECO:0000259" key="3">
    <source>
        <dbReference type="Pfam" id="PF13193"/>
    </source>
</evidence>
<dbReference type="PANTHER" id="PTHR43201:SF32">
    <property type="entry name" value="2-SUCCINYLBENZOATE--COA LIGASE, CHLOROPLASTIC_PEROXISOMAL"/>
    <property type="match status" value="1"/>
</dbReference>
<keyword evidence="4" id="KW-0436">Ligase</keyword>
<sequence>MTPTPLTDRLAELATADPDRPAVTCGPDTLTRGQLDRHTNALARAYAENGVTAGDLVTIGLPNGVEFVCAAVAAWKLGATPQPVSHRLPPAELTAVLDVADPSLVVGLDIPGRPVVPPGHRPDQSDAPLPPVVGPSWKAPASGGSTGRPKVIMSTQPSCGEVMDEYAMAFAMPPDGVHLVAGPLSHNGPFMMAAAALFTGSHVVVMPRFDPAELLRLIEAYCVQWTFLVPTMMHRVWRLPEAVREGADVSSLQVVLHGASPCAPWLKRAWLNWLGPQRVFELYASTEAQAACLISGTEWLEHPGSVGRVARGEIRVLDAEHRDVPPDHVGEIWMRRTPGTPETYRYLGAQPTTVDGGWESTGDMGWIDPEGYVHLADRKPDMILVGGANVFPAEIETALDEHPSVQSSCVIGLPDEEYGNVVHAVVQTESPLDEAELLDHLRQRLAAYKLPRSFERVEQPLRDDAGKVRRAQVRAQRLTRAQ</sequence>
<dbReference type="Gene3D" id="3.30.300.30">
    <property type="match status" value="1"/>
</dbReference>
<comment type="caution">
    <text evidence="4">The sequence shown here is derived from an EMBL/GenBank/DDBJ whole genome shotgun (WGS) entry which is preliminary data.</text>
</comment>
<protein>
    <submittedName>
        <fullName evidence="4">O-succinylbenzoic acid--CoA ligase</fullName>
    </submittedName>
</protein>
<name>A0ABX2FF77_9PSEU</name>
<evidence type="ECO:0000313" key="5">
    <source>
        <dbReference type="Proteomes" id="UP000763557"/>
    </source>
</evidence>
<evidence type="ECO:0000259" key="2">
    <source>
        <dbReference type="Pfam" id="PF00501"/>
    </source>
</evidence>
<dbReference type="Pfam" id="PF00501">
    <property type="entry name" value="AMP-binding"/>
    <property type="match status" value="2"/>
</dbReference>
<dbReference type="GO" id="GO:0016874">
    <property type="term" value="F:ligase activity"/>
    <property type="evidence" value="ECO:0007669"/>
    <property type="project" value="UniProtKB-KW"/>
</dbReference>
<dbReference type="SUPFAM" id="SSF56801">
    <property type="entry name" value="Acetyl-CoA synthetase-like"/>
    <property type="match status" value="1"/>
</dbReference>
<organism evidence="4 5">
    <name type="scientific">Kibdelosporangium persicum</name>
    <dbReference type="NCBI Taxonomy" id="2698649"/>
    <lineage>
        <taxon>Bacteria</taxon>
        <taxon>Bacillati</taxon>
        <taxon>Actinomycetota</taxon>
        <taxon>Actinomycetes</taxon>
        <taxon>Pseudonocardiales</taxon>
        <taxon>Pseudonocardiaceae</taxon>
        <taxon>Kibdelosporangium</taxon>
    </lineage>
</organism>
<dbReference type="RefSeq" id="WP_173140890.1">
    <property type="nucleotide sequence ID" value="NZ_CBCSGW010000066.1"/>
</dbReference>
<keyword evidence="5" id="KW-1185">Reference proteome</keyword>
<feature type="domain" description="AMP-dependent synthetase/ligase" evidence="2">
    <location>
        <begin position="13"/>
        <end position="107"/>
    </location>
</feature>
<dbReference type="InterPro" id="IPR042099">
    <property type="entry name" value="ANL_N_sf"/>
</dbReference>
<dbReference type="Gene3D" id="3.40.50.12780">
    <property type="entry name" value="N-terminal domain of ligase-like"/>
    <property type="match status" value="1"/>
</dbReference>